<dbReference type="InterPro" id="IPR002563">
    <property type="entry name" value="Flavin_Rdtase-like_dom"/>
</dbReference>
<comment type="similarity">
    <text evidence="1">Belongs to the non-flavoprotein flavin reductase family.</text>
</comment>
<evidence type="ECO:0000313" key="4">
    <source>
        <dbReference type="EMBL" id="GAA4402328.1"/>
    </source>
</evidence>
<gene>
    <name evidence="4" type="ORF">GCM10023147_42780</name>
</gene>
<evidence type="ECO:0000313" key="5">
    <source>
        <dbReference type="Proteomes" id="UP001500635"/>
    </source>
</evidence>
<keyword evidence="2" id="KW-0560">Oxidoreductase</keyword>
<dbReference type="PANTHER" id="PTHR30466">
    <property type="entry name" value="FLAVIN REDUCTASE"/>
    <property type="match status" value="1"/>
</dbReference>
<reference evidence="5" key="1">
    <citation type="journal article" date="2019" name="Int. J. Syst. Evol. Microbiol.">
        <title>The Global Catalogue of Microorganisms (GCM) 10K type strain sequencing project: providing services to taxonomists for standard genome sequencing and annotation.</title>
        <authorList>
            <consortium name="The Broad Institute Genomics Platform"/>
            <consortium name="The Broad Institute Genome Sequencing Center for Infectious Disease"/>
            <person name="Wu L."/>
            <person name="Ma J."/>
        </authorList>
    </citation>
    <scope>NUCLEOTIDE SEQUENCE [LARGE SCALE GENOMIC DNA]</scope>
    <source>
        <strain evidence="5">JCM 17688</strain>
    </source>
</reference>
<evidence type="ECO:0000256" key="1">
    <source>
        <dbReference type="ARBA" id="ARBA00008898"/>
    </source>
</evidence>
<name>A0ABP8K8F6_9ACTN</name>
<dbReference type="Pfam" id="PF01613">
    <property type="entry name" value="Flavin_Reduct"/>
    <property type="match status" value="1"/>
</dbReference>
<evidence type="ECO:0000259" key="3">
    <source>
        <dbReference type="SMART" id="SM00903"/>
    </source>
</evidence>
<dbReference type="SMART" id="SM00903">
    <property type="entry name" value="Flavin_Reduct"/>
    <property type="match status" value="1"/>
</dbReference>
<dbReference type="SUPFAM" id="SSF50475">
    <property type="entry name" value="FMN-binding split barrel"/>
    <property type="match status" value="1"/>
</dbReference>
<dbReference type="EMBL" id="BAABFR010000096">
    <property type="protein sequence ID" value="GAA4402328.1"/>
    <property type="molecule type" value="Genomic_DNA"/>
</dbReference>
<dbReference type="InterPro" id="IPR050268">
    <property type="entry name" value="NADH-dep_flavin_reductase"/>
</dbReference>
<keyword evidence="5" id="KW-1185">Reference proteome</keyword>
<sequence length="195" mass="20987">MGRCRHRVRGHPMTSLYPSADIVDQLNTVGAGDRTLIRSAFGCFPSGVAAVSAITDGYGPAVLIVSSFQVGISMDPPLVLFAVQRTSASWPHLRTTPRLGISVLAATHRDTARRLATRGPDRFEGSDMVTTPTGAHLVRGASLWLETSVHAEVPAGDHDVILLEVHGIATLPDSDPLVWQGSSFRALTQRRREES</sequence>
<protein>
    <submittedName>
        <fullName evidence="4">Flavin reductase family protein</fullName>
    </submittedName>
</protein>
<dbReference type="InterPro" id="IPR012349">
    <property type="entry name" value="Split_barrel_FMN-bd"/>
</dbReference>
<comment type="caution">
    <text evidence="4">The sequence shown here is derived from an EMBL/GenBank/DDBJ whole genome shotgun (WGS) entry which is preliminary data.</text>
</comment>
<dbReference type="PANTHER" id="PTHR30466:SF11">
    <property type="entry name" value="FLAVIN-DEPENDENT MONOOXYGENASE, REDUCTASE SUBUNIT HSAB"/>
    <property type="match status" value="1"/>
</dbReference>
<evidence type="ECO:0000256" key="2">
    <source>
        <dbReference type="ARBA" id="ARBA00023002"/>
    </source>
</evidence>
<proteinExistence type="inferred from homology"/>
<dbReference type="Gene3D" id="2.30.110.10">
    <property type="entry name" value="Electron Transport, Fmn-binding Protein, Chain A"/>
    <property type="match status" value="1"/>
</dbReference>
<organism evidence="4 5">
    <name type="scientific">Tsukamurella soli</name>
    <dbReference type="NCBI Taxonomy" id="644556"/>
    <lineage>
        <taxon>Bacteria</taxon>
        <taxon>Bacillati</taxon>
        <taxon>Actinomycetota</taxon>
        <taxon>Actinomycetes</taxon>
        <taxon>Mycobacteriales</taxon>
        <taxon>Tsukamurellaceae</taxon>
        <taxon>Tsukamurella</taxon>
    </lineage>
</organism>
<dbReference type="Proteomes" id="UP001500635">
    <property type="component" value="Unassembled WGS sequence"/>
</dbReference>
<accession>A0ABP8K8F6</accession>
<feature type="domain" description="Flavin reductase like" evidence="3">
    <location>
        <begin position="41"/>
        <end position="186"/>
    </location>
</feature>